<dbReference type="EMBL" id="LWMT01000002">
    <property type="protein sequence ID" value="KZX17704.1"/>
    <property type="molecule type" value="Genomic_DNA"/>
</dbReference>
<evidence type="ECO:0000313" key="9">
    <source>
        <dbReference type="Proteomes" id="UP000077066"/>
    </source>
</evidence>
<dbReference type="GO" id="GO:0050532">
    <property type="term" value="F:2-phosphosulfolactate phosphatase activity"/>
    <property type="evidence" value="ECO:0007669"/>
    <property type="project" value="UniProtKB-UniRule"/>
</dbReference>
<dbReference type="Proteomes" id="UP000077066">
    <property type="component" value="Unassembled WGS sequence"/>
</dbReference>
<gene>
    <name evidence="8" type="primary">comB</name>
    <name evidence="8" type="ORF">MBFIL_00040</name>
</gene>
<dbReference type="Gene3D" id="3.90.1560.10">
    <property type="entry name" value="ComB-like"/>
    <property type="match status" value="1"/>
</dbReference>
<evidence type="ECO:0000256" key="5">
    <source>
        <dbReference type="ARBA" id="ARBA00022842"/>
    </source>
</evidence>
<name>A0A166FID3_9EURY</name>
<evidence type="ECO:0000256" key="2">
    <source>
        <dbReference type="ARBA" id="ARBA00009997"/>
    </source>
</evidence>
<dbReference type="STRING" id="55758.MBFIL_00040"/>
<comment type="similarity">
    <text evidence="2">Belongs to the ComB family.</text>
</comment>
<dbReference type="PATRIC" id="fig|55758.3.peg.6"/>
<accession>A0A166FID3</accession>
<evidence type="ECO:0000256" key="6">
    <source>
        <dbReference type="ARBA" id="ARBA00033711"/>
    </source>
</evidence>
<evidence type="ECO:0000256" key="3">
    <source>
        <dbReference type="ARBA" id="ARBA00012953"/>
    </source>
</evidence>
<keyword evidence="4 8" id="KW-0378">Hydrolase</keyword>
<dbReference type="InterPro" id="IPR005238">
    <property type="entry name" value="ComB-like"/>
</dbReference>
<protein>
    <recommendedName>
        <fullName evidence="3 7">2-phosphosulfolactate phosphatase</fullName>
        <ecNumber evidence="3 7">3.1.3.71</ecNumber>
    </recommendedName>
</protein>
<comment type="cofactor">
    <cofactor evidence="1">
        <name>Mg(2+)</name>
        <dbReference type="ChEBI" id="CHEBI:18420"/>
    </cofactor>
</comment>
<dbReference type="RefSeq" id="WP_245637431.1">
    <property type="nucleotide sequence ID" value="NZ_LWMT01000002.1"/>
</dbReference>
<keyword evidence="5" id="KW-0460">Magnesium</keyword>
<keyword evidence="9" id="KW-1185">Reference proteome</keyword>
<dbReference type="EC" id="3.1.3.71" evidence="3 7"/>
<organism evidence="8 9">
    <name type="scientific">Methanobrevibacter filiformis</name>
    <dbReference type="NCBI Taxonomy" id="55758"/>
    <lineage>
        <taxon>Archaea</taxon>
        <taxon>Methanobacteriati</taxon>
        <taxon>Methanobacteriota</taxon>
        <taxon>Methanomada group</taxon>
        <taxon>Methanobacteria</taxon>
        <taxon>Methanobacteriales</taxon>
        <taxon>Methanobacteriaceae</taxon>
        <taxon>Methanobrevibacter</taxon>
    </lineage>
</organism>
<evidence type="ECO:0000256" key="1">
    <source>
        <dbReference type="ARBA" id="ARBA00001946"/>
    </source>
</evidence>
<dbReference type="NCBIfam" id="TIGR00298">
    <property type="entry name" value="2-phosphosulfolactate phosphatase"/>
    <property type="match status" value="1"/>
</dbReference>
<proteinExistence type="inferred from homology"/>
<dbReference type="InterPro" id="IPR027639">
    <property type="entry name" value="ComB_archaeal"/>
</dbReference>
<sequence length="248" mass="27258">MYGGISIKISLSLEKTISKDISIMVDTFRASTSITMALDSFKEIIPAFTPEQAIEIAKNENAVLAGERSGIKVDGFDLGNSPIAIKNYNGNKDKLVLTTTNGTRIIENMKSTVLVGTLVNAEAVAKASLKLADKHIDVVMAGFKGEFSIEDYIGAGEILYQIAKLSKSKDYLFENVCNCDDEIEISEYAQTAILASRNEELVKKYLLNSGSSKRLHAKGLEEDVLFSINRNISDNVAIYEDKVLKRFI</sequence>
<evidence type="ECO:0000256" key="7">
    <source>
        <dbReference type="NCBIfam" id="TIGR00298"/>
    </source>
</evidence>
<dbReference type="AlphaFoldDB" id="A0A166FID3"/>
<dbReference type="GO" id="GO:0050545">
    <property type="term" value="F:sulfopyruvate decarboxylase activity"/>
    <property type="evidence" value="ECO:0007669"/>
    <property type="project" value="TreeGrafter"/>
</dbReference>
<dbReference type="Pfam" id="PF04029">
    <property type="entry name" value="2-ph_phosp"/>
    <property type="match status" value="1"/>
</dbReference>
<dbReference type="PANTHER" id="PTHR37311:SF1">
    <property type="entry name" value="2-PHOSPHOSULFOLACTATE PHOSPHATASE-RELATED"/>
    <property type="match status" value="1"/>
</dbReference>
<dbReference type="PANTHER" id="PTHR37311">
    <property type="entry name" value="2-PHOSPHOSULFOLACTATE PHOSPHATASE-RELATED"/>
    <property type="match status" value="1"/>
</dbReference>
<dbReference type="GO" id="GO:0019295">
    <property type="term" value="P:coenzyme M biosynthetic process"/>
    <property type="evidence" value="ECO:0007669"/>
    <property type="project" value="InterPro"/>
</dbReference>
<comment type="catalytic activity">
    <reaction evidence="6">
        <text>(2R)-O-phospho-3-sulfolactate + H2O = (2R)-3-sulfolactate + phosphate</text>
        <dbReference type="Rhea" id="RHEA:23416"/>
        <dbReference type="ChEBI" id="CHEBI:15377"/>
        <dbReference type="ChEBI" id="CHEBI:15597"/>
        <dbReference type="ChEBI" id="CHEBI:43474"/>
        <dbReference type="ChEBI" id="CHEBI:58738"/>
        <dbReference type="EC" id="3.1.3.71"/>
    </reaction>
</comment>
<comment type="caution">
    <text evidence="8">The sequence shown here is derived from an EMBL/GenBank/DDBJ whole genome shotgun (WGS) entry which is preliminary data.</text>
</comment>
<dbReference type="InterPro" id="IPR036702">
    <property type="entry name" value="ComB-like_sf"/>
</dbReference>
<evidence type="ECO:0000256" key="4">
    <source>
        <dbReference type="ARBA" id="ARBA00022801"/>
    </source>
</evidence>
<dbReference type="GO" id="GO:0000287">
    <property type="term" value="F:magnesium ion binding"/>
    <property type="evidence" value="ECO:0007669"/>
    <property type="project" value="InterPro"/>
</dbReference>
<dbReference type="SUPFAM" id="SSF142823">
    <property type="entry name" value="ComB-like"/>
    <property type="match status" value="1"/>
</dbReference>
<evidence type="ECO:0000313" key="8">
    <source>
        <dbReference type="EMBL" id="KZX17704.1"/>
    </source>
</evidence>
<reference evidence="8 9" key="1">
    <citation type="submission" date="2016-04" db="EMBL/GenBank/DDBJ databases">
        <title>Genome sequence of Methanobrevibacter filiformis DSM 11501.</title>
        <authorList>
            <person name="Poehlein A."/>
            <person name="Seedorf H."/>
            <person name="Daniel R."/>
        </authorList>
    </citation>
    <scope>NUCLEOTIDE SEQUENCE [LARGE SCALE GENOMIC DNA]</scope>
    <source>
        <strain evidence="8 9">DSM 11501</strain>
    </source>
</reference>